<sequence>MSYHQAIRVVSPSRYPSERHNALIPLHWGQTHIASLPHNLLQTNLPHLASSLRQSNRHIDVRSRLDSSPYSSGPERYRKATAAVLQYFETLADPDASPANPISRYLEKKVLAEQEDPEPKALRGFGSVVHVARAFGCLHALRMPLEHFLLLWARQLASSASHSELEEWRELISELGCRGAVREEIEAKFFSPAPAASEWAVMNAALLPPAPPKSPGELPRGRGFETALAGNPEALREWRASRNIYAAVIPERLQQLLSQLGAGNTLVPPRAAADGELLDSGRDPVFIEIRKLEIGVDRLRGPVEDWFLRGTPSPRWGSGSSAMRHWGEERGTWRGE</sequence>
<comment type="caution">
    <text evidence="2">The sequence shown here is derived from an EMBL/GenBank/DDBJ whole genome shotgun (WGS) entry which is preliminary data.</text>
</comment>
<protein>
    <submittedName>
        <fullName evidence="2">Uncharacterized protein</fullName>
    </submittedName>
</protein>
<evidence type="ECO:0000313" key="2">
    <source>
        <dbReference type="EMBL" id="KAA8900257.1"/>
    </source>
</evidence>
<keyword evidence="3" id="KW-1185">Reference proteome</keyword>
<feature type="compositionally biased region" description="Basic and acidic residues" evidence="1">
    <location>
        <begin position="325"/>
        <end position="336"/>
    </location>
</feature>
<dbReference type="InParanoid" id="A0A5J5ER58"/>
<dbReference type="EMBL" id="VXIS01000156">
    <property type="protein sequence ID" value="KAA8900257.1"/>
    <property type="molecule type" value="Genomic_DNA"/>
</dbReference>
<accession>A0A5J5ER58</accession>
<reference evidence="2 3" key="1">
    <citation type="submission" date="2019-09" db="EMBL/GenBank/DDBJ databases">
        <title>Draft genome of the ectomycorrhizal ascomycete Sphaerosporella brunnea.</title>
        <authorList>
            <consortium name="DOE Joint Genome Institute"/>
            <person name="Benucci G.M."/>
            <person name="Marozzi G."/>
            <person name="Antonielli L."/>
            <person name="Sanchez S."/>
            <person name="Marco P."/>
            <person name="Wang X."/>
            <person name="Falini L.B."/>
            <person name="Barry K."/>
            <person name="Haridas S."/>
            <person name="Lipzen A."/>
            <person name="Labutti K."/>
            <person name="Grigoriev I.V."/>
            <person name="Murat C."/>
            <person name="Martin F."/>
            <person name="Albertini E."/>
            <person name="Donnini D."/>
            <person name="Bonito G."/>
        </authorList>
    </citation>
    <scope>NUCLEOTIDE SEQUENCE [LARGE SCALE GENOMIC DNA]</scope>
    <source>
        <strain evidence="2 3">Sb_GMNB300</strain>
    </source>
</reference>
<evidence type="ECO:0000256" key="1">
    <source>
        <dbReference type="SAM" id="MobiDB-lite"/>
    </source>
</evidence>
<feature type="region of interest" description="Disordered" evidence="1">
    <location>
        <begin position="314"/>
        <end position="336"/>
    </location>
</feature>
<gene>
    <name evidence="2" type="ORF">FN846DRAFT_892191</name>
</gene>
<name>A0A5J5ER58_9PEZI</name>
<dbReference type="Proteomes" id="UP000326924">
    <property type="component" value="Unassembled WGS sequence"/>
</dbReference>
<organism evidence="2 3">
    <name type="scientific">Sphaerosporella brunnea</name>
    <dbReference type="NCBI Taxonomy" id="1250544"/>
    <lineage>
        <taxon>Eukaryota</taxon>
        <taxon>Fungi</taxon>
        <taxon>Dikarya</taxon>
        <taxon>Ascomycota</taxon>
        <taxon>Pezizomycotina</taxon>
        <taxon>Pezizomycetes</taxon>
        <taxon>Pezizales</taxon>
        <taxon>Pyronemataceae</taxon>
        <taxon>Sphaerosporella</taxon>
    </lineage>
</organism>
<dbReference type="OrthoDB" id="5347293at2759"/>
<evidence type="ECO:0000313" key="3">
    <source>
        <dbReference type="Proteomes" id="UP000326924"/>
    </source>
</evidence>
<dbReference type="AlphaFoldDB" id="A0A5J5ER58"/>
<proteinExistence type="predicted"/>